<sequence>MAYRYGDRKQRTLFPQSIDEYIPQDAPVRAYDVFVDSLNLAELGIEIEPHKVGCPQYDPKIMLKLLLYGYSYGVRSSR</sequence>
<dbReference type="EMBL" id="BARW01039894">
    <property type="protein sequence ID" value="GAJ23422.1"/>
    <property type="molecule type" value="Genomic_DNA"/>
</dbReference>
<accession>X1VS18</accession>
<dbReference type="PANTHER" id="PTHR33408">
    <property type="entry name" value="TRANSPOSASE"/>
    <property type="match status" value="1"/>
</dbReference>
<evidence type="ECO:0000259" key="1">
    <source>
        <dbReference type="Pfam" id="PF05598"/>
    </source>
</evidence>
<comment type="caution">
    <text evidence="2">The sequence shown here is derived from an EMBL/GenBank/DDBJ whole genome shotgun (WGS) entry which is preliminary data.</text>
</comment>
<evidence type="ECO:0000313" key="2">
    <source>
        <dbReference type="EMBL" id="GAJ23422.1"/>
    </source>
</evidence>
<feature type="non-terminal residue" evidence="2">
    <location>
        <position position="78"/>
    </location>
</feature>
<gene>
    <name evidence="2" type="ORF">S12H4_60562</name>
</gene>
<organism evidence="2">
    <name type="scientific">marine sediment metagenome</name>
    <dbReference type="NCBI Taxonomy" id="412755"/>
    <lineage>
        <taxon>unclassified sequences</taxon>
        <taxon>metagenomes</taxon>
        <taxon>ecological metagenomes</taxon>
    </lineage>
</organism>
<reference evidence="2" key="1">
    <citation type="journal article" date="2014" name="Front. Microbiol.">
        <title>High frequency of phylogenetically diverse reductive dehalogenase-homologous genes in deep subseafloor sedimentary metagenomes.</title>
        <authorList>
            <person name="Kawai M."/>
            <person name="Futagami T."/>
            <person name="Toyoda A."/>
            <person name="Takaki Y."/>
            <person name="Nishi S."/>
            <person name="Hori S."/>
            <person name="Arai W."/>
            <person name="Tsubouchi T."/>
            <person name="Morono Y."/>
            <person name="Uchiyama I."/>
            <person name="Ito T."/>
            <person name="Fujiyama A."/>
            <person name="Inagaki F."/>
            <person name="Takami H."/>
        </authorList>
    </citation>
    <scope>NUCLEOTIDE SEQUENCE</scope>
    <source>
        <strain evidence="2">Expedition CK06-06</strain>
    </source>
</reference>
<dbReference type="AlphaFoldDB" id="X1VS18"/>
<name>X1VS18_9ZZZZ</name>
<protein>
    <recommendedName>
        <fullName evidence="1">Transposase InsH N-terminal domain-containing protein</fullName>
    </recommendedName>
</protein>
<proteinExistence type="predicted"/>
<dbReference type="PANTHER" id="PTHR33408:SF2">
    <property type="entry name" value="TRANSPOSASE DDE DOMAIN-CONTAINING PROTEIN"/>
    <property type="match status" value="1"/>
</dbReference>
<dbReference type="Pfam" id="PF05598">
    <property type="entry name" value="DUF772"/>
    <property type="match status" value="1"/>
</dbReference>
<dbReference type="InterPro" id="IPR008490">
    <property type="entry name" value="Transposase_InsH_N"/>
</dbReference>
<feature type="domain" description="Transposase InsH N-terminal" evidence="1">
    <location>
        <begin position="17"/>
        <end position="78"/>
    </location>
</feature>